<dbReference type="SUPFAM" id="SSF48208">
    <property type="entry name" value="Six-hairpin glycosidases"/>
    <property type="match status" value="1"/>
</dbReference>
<dbReference type="Gene3D" id="1.50.10.10">
    <property type="match status" value="1"/>
</dbReference>
<dbReference type="Pfam" id="PF14498">
    <property type="entry name" value="Glyco_hyd_65N_2"/>
    <property type="match status" value="1"/>
</dbReference>
<feature type="domain" description="Alpha fucosidase A-like C-terminal" evidence="2">
    <location>
        <begin position="719"/>
        <end position="766"/>
    </location>
</feature>
<sequence length="821" mass="87336">MRIHDDRPADLWTDALPLGNGRLGAMCFGGVRRDRFQVNDDTCWSGSPATASGRPLLAPGEGPEVVRAARDALAEGDVRRAEELVRRLQHGHAQAYQPLVDLVVEQPGRPEDEVPPGYRRWLDLGEAVAGHRFGEEGERTTQEAFVSAPAGVLVVHRASEVPVDLLVRVTSPHPVQLAPGDVDLWAGTVRMPSHVHPPHEDAPEPVVYDDSPGVAITAAVVMRVVTDGTLRVRDDGLTVHGAREVTVLLTSVTDYAGAMRPPHGDVGQLLRRARGAVAAAAERPVGALRAEHVADHAALFDRVELDLGGNSGHDALTTDSRVARHAVMGGDPALAALLFQYGRYLMIAGSRPGTMPLTLQGIWNQDVRPAWSSAYTTNINLEMAYWPAGPANLAECAEPLLAWLPGVAASGTTTARELYGARGWAAHHNSDAWAFTLPAGEGDGDPSWTAWPLGGAWLVQHVWDHYEYTGDAAALERAWPLLHGAARFCLDWLVEQPDGSLGTSPATSPENHFVAEDGAPAAVSTSTTSDLALVRGTLACTLAALGVLEDRVDHLDPDTEEPVDVDAWRAEVVAALDRLPAERVGPDGRLAEWSQDLVDAEPEHRHTSHLIGVHPGGWVHPESTPELARAAAATLDARGPRSTGWALAWRLALRARLQDGVGAEALVHALLAPAGDGAGVYRNLFSAHPPFQVDGNLGFTAGVVELLVQGHRVVDGIREVHLLPALPPGWRDGSARGLRVRGGITVDLSWAEGELVEAVLTLDERRDARDADAPDLEEAEDPADVAAVALRCGSLRLGLELRRGAPAVVAAALVGEAVPAG</sequence>
<evidence type="ECO:0000259" key="3">
    <source>
        <dbReference type="Pfam" id="PF22124"/>
    </source>
</evidence>
<dbReference type="InterPro" id="IPR012341">
    <property type="entry name" value="6hp_glycosidase-like_sf"/>
</dbReference>
<evidence type="ECO:0000313" key="4">
    <source>
        <dbReference type="EMBL" id="UUI74981.1"/>
    </source>
</evidence>
<dbReference type="Pfam" id="PF22124">
    <property type="entry name" value="Glyco_hydro_95_cat"/>
    <property type="match status" value="1"/>
</dbReference>
<dbReference type="Gene3D" id="2.60.40.1180">
    <property type="entry name" value="Golgi alpha-mannosidase II"/>
    <property type="match status" value="1"/>
</dbReference>
<dbReference type="InterPro" id="IPR054363">
    <property type="entry name" value="GH95_cat"/>
</dbReference>
<dbReference type="InterPro" id="IPR013780">
    <property type="entry name" value="Glyco_hydro_b"/>
</dbReference>
<gene>
    <name evidence="4" type="ORF">NP064_14530</name>
</gene>
<evidence type="ECO:0000259" key="2">
    <source>
        <dbReference type="Pfam" id="PF21307"/>
    </source>
</evidence>
<dbReference type="InterPro" id="IPR027414">
    <property type="entry name" value="GH95_N_dom"/>
</dbReference>
<protein>
    <submittedName>
        <fullName evidence="4">Glycoside hydrolase N-terminal domain-containing protein</fullName>
    </submittedName>
</protein>
<dbReference type="GO" id="GO:0016787">
    <property type="term" value="F:hydrolase activity"/>
    <property type="evidence" value="ECO:0007669"/>
    <property type="project" value="UniProtKB-KW"/>
</dbReference>
<dbReference type="PANTHER" id="PTHR31084">
    <property type="entry name" value="ALPHA-L-FUCOSIDASE 2"/>
    <property type="match status" value="1"/>
</dbReference>
<dbReference type="Gene3D" id="2.70.98.50">
    <property type="entry name" value="putative glycoside hydrolase family protein from bacillus halodurans"/>
    <property type="match status" value="1"/>
</dbReference>
<name>A0ABY5KZZ3_9CELL</name>
<dbReference type="PIRSF" id="PIRSF007663">
    <property type="entry name" value="UCP007663"/>
    <property type="match status" value="1"/>
</dbReference>
<dbReference type="InterPro" id="IPR008928">
    <property type="entry name" value="6-hairpin_glycosidase_sf"/>
</dbReference>
<evidence type="ECO:0000313" key="5">
    <source>
        <dbReference type="Proteomes" id="UP001316189"/>
    </source>
</evidence>
<dbReference type="PANTHER" id="PTHR31084:SF0">
    <property type="entry name" value="ALPHA-L-FUCOSIDASE 2"/>
    <property type="match status" value="1"/>
</dbReference>
<dbReference type="InterPro" id="IPR049053">
    <property type="entry name" value="AFCA-like_C"/>
</dbReference>
<feature type="domain" description="Glycosyl hydrolase family 95 catalytic" evidence="3">
    <location>
        <begin position="287"/>
        <end position="707"/>
    </location>
</feature>
<evidence type="ECO:0000259" key="1">
    <source>
        <dbReference type="Pfam" id="PF14498"/>
    </source>
</evidence>
<keyword evidence="5" id="KW-1185">Reference proteome</keyword>
<dbReference type="RefSeq" id="WP_227570136.1">
    <property type="nucleotide sequence ID" value="NZ_CP101988.1"/>
</dbReference>
<dbReference type="InterPro" id="IPR016518">
    <property type="entry name" value="Alpha-L-fucosidase"/>
</dbReference>
<keyword evidence="4" id="KW-0378">Hydrolase</keyword>
<dbReference type="EMBL" id="CP101988">
    <property type="protein sequence ID" value="UUI74981.1"/>
    <property type="molecule type" value="Genomic_DNA"/>
</dbReference>
<proteinExistence type="predicted"/>
<reference evidence="4 5" key="1">
    <citation type="submission" date="2022-07" db="EMBL/GenBank/DDBJ databases">
        <title>Novel species in genus cellulomonas.</title>
        <authorList>
            <person name="Ye L."/>
        </authorList>
    </citation>
    <scope>NUCLEOTIDE SEQUENCE [LARGE SCALE GENOMIC DNA]</scope>
    <source>
        <strain evidence="5">zg-Y338</strain>
    </source>
</reference>
<dbReference type="Pfam" id="PF21307">
    <property type="entry name" value="Glyco_hydro_95_C"/>
    <property type="match status" value="1"/>
</dbReference>
<dbReference type="Proteomes" id="UP001316189">
    <property type="component" value="Chromosome"/>
</dbReference>
<organism evidence="4 5">
    <name type="scientific">Cellulomonas chengniuliangii</name>
    <dbReference type="NCBI Taxonomy" id="2968084"/>
    <lineage>
        <taxon>Bacteria</taxon>
        <taxon>Bacillati</taxon>
        <taxon>Actinomycetota</taxon>
        <taxon>Actinomycetes</taxon>
        <taxon>Micrococcales</taxon>
        <taxon>Cellulomonadaceae</taxon>
        <taxon>Cellulomonas</taxon>
    </lineage>
</organism>
<accession>A0ABY5KZZ3</accession>
<feature type="domain" description="Glycosyl hydrolase family 95 N-terminal" evidence="1">
    <location>
        <begin position="6"/>
        <end position="257"/>
    </location>
</feature>